<accession>A0ABQ1UG18</accession>
<evidence type="ECO:0000313" key="2">
    <source>
        <dbReference type="Proteomes" id="UP000655016"/>
    </source>
</evidence>
<comment type="caution">
    <text evidence="1">The sequence shown here is derived from an EMBL/GenBank/DDBJ whole genome shotgun (WGS) entry which is preliminary data.</text>
</comment>
<keyword evidence="2" id="KW-1185">Reference proteome</keyword>
<dbReference type="Proteomes" id="UP000655016">
    <property type="component" value="Unassembled WGS sequence"/>
</dbReference>
<proteinExistence type="predicted"/>
<organism evidence="1 2">
    <name type="scientific">Flavobacterium limi</name>
    <dbReference type="NCBI Taxonomy" id="2045105"/>
    <lineage>
        <taxon>Bacteria</taxon>
        <taxon>Pseudomonadati</taxon>
        <taxon>Bacteroidota</taxon>
        <taxon>Flavobacteriia</taxon>
        <taxon>Flavobacteriales</taxon>
        <taxon>Flavobacteriaceae</taxon>
        <taxon>Flavobacterium</taxon>
    </lineage>
</organism>
<dbReference type="PROSITE" id="PS51257">
    <property type="entry name" value="PROKAR_LIPOPROTEIN"/>
    <property type="match status" value="1"/>
</dbReference>
<evidence type="ECO:0000313" key="1">
    <source>
        <dbReference type="EMBL" id="GGF17233.1"/>
    </source>
</evidence>
<name>A0ABQ1UG18_9FLAO</name>
<sequence>MKKLSFIVFIVSFIAVSCSNDENSQEEDSQKLDKMYDEIVAASLANSEPCTNPQEWSYVATGAKACGGYATYVVYSKKIDTEKFLEKIKKYSDAQKEYNKKWGAISDCAMLVVEPTGIKCSEGKPVLTYSLP</sequence>
<protein>
    <submittedName>
        <fullName evidence="1">Uncharacterized protein</fullName>
    </submittedName>
</protein>
<dbReference type="EMBL" id="BMKP01000006">
    <property type="protein sequence ID" value="GGF17233.1"/>
    <property type="molecule type" value="Genomic_DNA"/>
</dbReference>
<dbReference type="RefSeq" id="WP_163395031.1">
    <property type="nucleotide sequence ID" value="NZ_BMKP01000006.1"/>
</dbReference>
<reference evidence="2" key="1">
    <citation type="journal article" date="2019" name="Int. J. Syst. Evol. Microbiol.">
        <title>The Global Catalogue of Microorganisms (GCM) 10K type strain sequencing project: providing services to taxonomists for standard genome sequencing and annotation.</title>
        <authorList>
            <consortium name="The Broad Institute Genomics Platform"/>
            <consortium name="The Broad Institute Genome Sequencing Center for Infectious Disease"/>
            <person name="Wu L."/>
            <person name="Ma J."/>
        </authorList>
    </citation>
    <scope>NUCLEOTIDE SEQUENCE [LARGE SCALE GENOMIC DNA]</scope>
    <source>
        <strain evidence="2">CGMCC 1.16060</strain>
    </source>
</reference>
<gene>
    <name evidence="1" type="ORF">GCM10011518_28310</name>
</gene>